<proteinExistence type="predicted"/>
<dbReference type="Proteomes" id="UP001172728">
    <property type="component" value="Unassembled WGS sequence"/>
</dbReference>
<keyword evidence="1" id="KW-0732">Signal</keyword>
<name>A0ABT8G9E1_9MICO</name>
<comment type="caution">
    <text evidence="2">The sequence shown here is derived from an EMBL/GenBank/DDBJ whole genome shotgun (WGS) entry which is preliminary data.</text>
</comment>
<evidence type="ECO:0000256" key="1">
    <source>
        <dbReference type="SAM" id="SignalP"/>
    </source>
</evidence>
<gene>
    <name evidence="2" type="ORF">QQX09_07745</name>
</gene>
<protein>
    <recommendedName>
        <fullName evidence="4">Prokaryotic membrane lipoprotein lipid attachment site profile</fullName>
    </recommendedName>
</protein>
<feature type="chain" id="PRO_5046509413" description="Prokaryotic membrane lipoprotein lipid attachment site profile" evidence="1">
    <location>
        <begin position="28"/>
        <end position="277"/>
    </location>
</feature>
<evidence type="ECO:0000313" key="2">
    <source>
        <dbReference type="EMBL" id="MDN4475746.1"/>
    </source>
</evidence>
<reference evidence="2" key="1">
    <citation type="submission" date="2023-06" db="EMBL/GenBank/DDBJ databases">
        <title>Sysu t00192.</title>
        <authorList>
            <person name="Gao L."/>
            <person name="Fang B.-Z."/>
            <person name="Li W.-J."/>
        </authorList>
    </citation>
    <scope>NUCLEOTIDE SEQUENCE</scope>
    <source>
        <strain evidence="2">SYSU T00192</strain>
    </source>
</reference>
<sequence length="277" mass="28838">MSRSARAARRARLAVLGAVACAAPTLAACEVSSAGEAEPSASVAAMRTAAADAGASTDEDVARRLEAFGAAVDIDGLELASETDSPVATASEHFDETWVVEPASCTELHDAIGLGTGDDHGDAADDLVDAVGFFVEGGVMPSEAVHHVYVQTRVFGDEEAAASLYPSLLEADCSAYTWTSTWDDGSLSAEHSLDEVAEVELEGLDQPSVRVDFAAGSWVLYDEGGEAVDEGSRDEGLSMYVHVEGPYAIEVEVIGEDDPEALAARLIGQFVDHMNAG</sequence>
<dbReference type="PROSITE" id="PS51257">
    <property type="entry name" value="PROKAR_LIPOPROTEIN"/>
    <property type="match status" value="1"/>
</dbReference>
<evidence type="ECO:0000313" key="3">
    <source>
        <dbReference type="Proteomes" id="UP001172728"/>
    </source>
</evidence>
<dbReference type="EMBL" id="JAUHPW010000005">
    <property type="protein sequence ID" value="MDN4475746.1"/>
    <property type="molecule type" value="Genomic_DNA"/>
</dbReference>
<organism evidence="2 3">
    <name type="scientific">Demequina litoralis</name>
    <dbReference type="NCBI Taxonomy" id="3051660"/>
    <lineage>
        <taxon>Bacteria</taxon>
        <taxon>Bacillati</taxon>
        <taxon>Actinomycetota</taxon>
        <taxon>Actinomycetes</taxon>
        <taxon>Micrococcales</taxon>
        <taxon>Demequinaceae</taxon>
        <taxon>Demequina</taxon>
    </lineage>
</organism>
<keyword evidence="3" id="KW-1185">Reference proteome</keyword>
<evidence type="ECO:0008006" key="4">
    <source>
        <dbReference type="Google" id="ProtNLM"/>
    </source>
</evidence>
<accession>A0ABT8G9E1</accession>
<dbReference type="RefSeq" id="WP_301133113.1">
    <property type="nucleotide sequence ID" value="NZ_JAUHPW010000005.1"/>
</dbReference>
<feature type="signal peptide" evidence="1">
    <location>
        <begin position="1"/>
        <end position="27"/>
    </location>
</feature>